<comment type="caution">
    <text evidence="9">The sequence shown here is derived from an EMBL/GenBank/DDBJ whole genome shotgun (WGS) entry which is preliminary data.</text>
</comment>
<feature type="transmembrane region" description="Helical" evidence="7">
    <location>
        <begin position="79"/>
        <end position="105"/>
    </location>
</feature>
<dbReference type="AlphaFoldDB" id="A0A1X0A618"/>
<gene>
    <name evidence="9" type="ORF">BST12_03140</name>
</gene>
<evidence type="ECO:0000256" key="4">
    <source>
        <dbReference type="ARBA" id="ARBA00022692"/>
    </source>
</evidence>
<evidence type="ECO:0000256" key="3">
    <source>
        <dbReference type="ARBA" id="ARBA00022475"/>
    </source>
</evidence>
<keyword evidence="2 7" id="KW-0813">Transport</keyword>
<dbReference type="RefSeq" id="WP_245850036.1">
    <property type="nucleotide sequence ID" value="NZ_JACKTS010000031.1"/>
</dbReference>
<keyword evidence="3" id="KW-1003">Cell membrane</keyword>
<keyword evidence="4 7" id="KW-0812">Transmembrane</keyword>
<keyword evidence="5 7" id="KW-1133">Transmembrane helix</keyword>
<dbReference type="GO" id="GO:0055085">
    <property type="term" value="P:transmembrane transport"/>
    <property type="evidence" value="ECO:0007669"/>
    <property type="project" value="InterPro"/>
</dbReference>
<comment type="subcellular location">
    <subcellularLocation>
        <location evidence="1 7">Cell membrane</location>
        <topology evidence="1 7">Multi-pass membrane protein</topology>
    </subcellularLocation>
</comment>
<name>A0A1X0A618_MYCAN</name>
<dbReference type="Pfam" id="PF00528">
    <property type="entry name" value="BPD_transp_1"/>
    <property type="match status" value="1"/>
</dbReference>
<dbReference type="Proteomes" id="UP000192284">
    <property type="component" value="Unassembled WGS sequence"/>
</dbReference>
<evidence type="ECO:0000256" key="7">
    <source>
        <dbReference type="RuleBase" id="RU363032"/>
    </source>
</evidence>
<evidence type="ECO:0000256" key="6">
    <source>
        <dbReference type="ARBA" id="ARBA00023136"/>
    </source>
</evidence>
<feature type="domain" description="ABC transmembrane type-1" evidence="8">
    <location>
        <begin position="80"/>
        <end position="293"/>
    </location>
</feature>
<feature type="transmembrane region" description="Helical" evidence="7">
    <location>
        <begin position="272"/>
        <end position="292"/>
    </location>
</feature>
<dbReference type="InterPro" id="IPR051393">
    <property type="entry name" value="ABC_transporter_permease"/>
</dbReference>
<feature type="transmembrane region" description="Helical" evidence="7">
    <location>
        <begin position="117"/>
        <end position="138"/>
    </location>
</feature>
<organism evidence="9 10">
    <name type="scientific">Mycobacterium angelicum</name>
    <dbReference type="NCBI Taxonomy" id="470074"/>
    <lineage>
        <taxon>Bacteria</taxon>
        <taxon>Bacillati</taxon>
        <taxon>Actinomycetota</taxon>
        <taxon>Actinomycetes</taxon>
        <taxon>Mycobacteriales</taxon>
        <taxon>Mycobacteriaceae</taxon>
        <taxon>Mycobacterium</taxon>
    </lineage>
</organism>
<dbReference type="EMBL" id="MVHE01000003">
    <property type="protein sequence ID" value="ORA25442.1"/>
    <property type="molecule type" value="Genomic_DNA"/>
</dbReference>
<evidence type="ECO:0000313" key="9">
    <source>
        <dbReference type="EMBL" id="ORA25442.1"/>
    </source>
</evidence>
<dbReference type="SUPFAM" id="SSF161098">
    <property type="entry name" value="MetI-like"/>
    <property type="match status" value="1"/>
</dbReference>
<reference evidence="9 10" key="1">
    <citation type="submission" date="2017-02" db="EMBL/GenBank/DDBJ databases">
        <title>The new phylogeny of genus Mycobacterium.</title>
        <authorList>
            <person name="Tortoli E."/>
            <person name="Trovato A."/>
            <person name="Cirillo D.M."/>
        </authorList>
    </citation>
    <scope>NUCLEOTIDE SEQUENCE [LARGE SCALE GENOMIC DNA]</scope>
    <source>
        <strain evidence="9 10">DSM 45057</strain>
    </source>
</reference>
<feature type="transmembrane region" description="Helical" evidence="7">
    <location>
        <begin position="165"/>
        <end position="189"/>
    </location>
</feature>
<dbReference type="CDD" id="cd06261">
    <property type="entry name" value="TM_PBP2"/>
    <property type="match status" value="1"/>
</dbReference>
<dbReference type="InterPro" id="IPR000515">
    <property type="entry name" value="MetI-like"/>
</dbReference>
<evidence type="ECO:0000313" key="10">
    <source>
        <dbReference type="Proteomes" id="UP000192284"/>
    </source>
</evidence>
<dbReference type="PANTHER" id="PTHR30193:SF37">
    <property type="entry name" value="INNER MEMBRANE ABC TRANSPORTER PERMEASE PROTEIN YCJO"/>
    <property type="match status" value="1"/>
</dbReference>
<sequence>MTTTRRTRQRSQGNALRSAALFAVLVGPNVVLLAMFVYRPLADNIRLSFFDWNISDPRAEFVGLSNYVEWFTRSDTRQIVFNTAVFTVAAVIGSMALGLVLAMLLNQPLRGRNLVRSTVFAPFVISGAAVGLAAQFVFDPHFGLVQDLLHRVGAGVPDFYQDAHWALFMVTVTYIWKNLGYTFVIYLAALQGVRRDLLEAAEIDGAGRWMTFRRVLLPQLRPTTFFLSITVLINSLQVFDIINVMTRGGPEGTGTTTMVYQVYLETFRNFRAGYGATVATIMFLVLLAITYYQVRVMDRGQQ</sequence>
<evidence type="ECO:0000256" key="5">
    <source>
        <dbReference type="ARBA" id="ARBA00022989"/>
    </source>
</evidence>
<evidence type="ECO:0000256" key="2">
    <source>
        <dbReference type="ARBA" id="ARBA00022448"/>
    </source>
</evidence>
<dbReference type="GO" id="GO:0005886">
    <property type="term" value="C:plasma membrane"/>
    <property type="evidence" value="ECO:0007669"/>
    <property type="project" value="UniProtKB-SubCell"/>
</dbReference>
<accession>A0A1X0A618</accession>
<protein>
    <submittedName>
        <fullName evidence="9">Glycerol-3-phosphate ABC transporter permease</fullName>
    </submittedName>
</protein>
<keyword evidence="6 7" id="KW-0472">Membrane</keyword>
<evidence type="ECO:0000256" key="1">
    <source>
        <dbReference type="ARBA" id="ARBA00004651"/>
    </source>
</evidence>
<dbReference type="InterPro" id="IPR035906">
    <property type="entry name" value="MetI-like_sf"/>
</dbReference>
<dbReference type="PROSITE" id="PS50928">
    <property type="entry name" value="ABC_TM1"/>
    <property type="match status" value="1"/>
</dbReference>
<keyword evidence="10" id="KW-1185">Reference proteome</keyword>
<dbReference type="PANTHER" id="PTHR30193">
    <property type="entry name" value="ABC TRANSPORTER PERMEASE PROTEIN"/>
    <property type="match status" value="1"/>
</dbReference>
<evidence type="ECO:0000259" key="8">
    <source>
        <dbReference type="PROSITE" id="PS50928"/>
    </source>
</evidence>
<proteinExistence type="inferred from homology"/>
<comment type="similarity">
    <text evidence="7">Belongs to the binding-protein-dependent transport system permease family.</text>
</comment>
<dbReference type="Gene3D" id="1.10.3720.10">
    <property type="entry name" value="MetI-like"/>
    <property type="match status" value="1"/>
</dbReference>
<feature type="transmembrane region" description="Helical" evidence="7">
    <location>
        <begin position="20"/>
        <end position="38"/>
    </location>
</feature>